<evidence type="ECO:0000313" key="3">
    <source>
        <dbReference type="Proteomes" id="UP001286313"/>
    </source>
</evidence>
<reference evidence="2" key="1">
    <citation type="submission" date="2023-10" db="EMBL/GenBank/DDBJ databases">
        <title>Genome assemblies of two species of porcelain crab, Petrolisthes cinctipes and Petrolisthes manimaculis (Anomura: Porcellanidae).</title>
        <authorList>
            <person name="Angst P."/>
        </authorList>
    </citation>
    <scope>NUCLEOTIDE SEQUENCE</scope>
    <source>
        <strain evidence="2">PB745_01</strain>
        <tissue evidence="2">Gill</tissue>
    </source>
</reference>
<evidence type="ECO:0000313" key="2">
    <source>
        <dbReference type="EMBL" id="KAK3852597.1"/>
    </source>
</evidence>
<name>A0AAE1EHK3_PETCI</name>
<keyword evidence="3" id="KW-1185">Reference proteome</keyword>
<feature type="compositionally biased region" description="Basic residues" evidence="1">
    <location>
        <begin position="131"/>
        <end position="145"/>
    </location>
</feature>
<accession>A0AAE1EHK3</accession>
<dbReference type="Proteomes" id="UP001286313">
    <property type="component" value="Unassembled WGS sequence"/>
</dbReference>
<feature type="compositionally biased region" description="Basic and acidic residues" evidence="1">
    <location>
        <begin position="1"/>
        <end position="10"/>
    </location>
</feature>
<feature type="region of interest" description="Disordered" evidence="1">
    <location>
        <begin position="131"/>
        <end position="154"/>
    </location>
</feature>
<protein>
    <submittedName>
        <fullName evidence="2">Uncharacterized protein</fullName>
    </submittedName>
</protein>
<evidence type="ECO:0000256" key="1">
    <source>
        <dbReference type="SAM" id="MobiDB-lite"/>
    </source>
</evidence>
<gene>
    <name evidence="2" type="ORF">Pcinc_040828</name>
</gene>
<comment type="caution">
    <text evidence="2">The sequence shown here is derived from an EMBL/GenBank/DDBJ whole genome shotgun (WGS) entry which is preliminary data.</text>
</comment>
<feature type="compositionally biased region" description="Basic and acidic residues" evidence="1">
    <location>
        <begin position="20"/>
        <end position="43"/>
    </location>
</feature>
<feature type="region of interest" description="Disordered" evidence="1">
    <location>
        <begin position="1"/>
        <end position="95"/>
    </location>
</feature>
<feature type="compositionally biased region" description="Gly residues" evidence="1">
    <location>
        <begin position="66"/>
        <end position="76"/>
    </location>
</feature>
<proteinExistence type="predicted"/>
<organism evidence="2 3">
    <name type="scientific">Petrolisthes cinctipes</name>
    <name type="common">Flat porcelain crab</name>
    <dbReference type="NCBI Taxonomy" id="88211"/>
    <lineage>
        <taxon>Eukaryota</taxon>
        <taxon>Metazoa</taxon>
        <taxon>Ecdysozoa</taxon>
        <taxon>Arthropoda</taxon>
        <taxon>Crustacea</taxon>
        <taxon>Multicrustacea</taxon>
        <taxon>Malacostraca</taxon>
        <taxon>Eumalacostraca</taxon>
        <taxon>Eucarida</taxon>
        <taxon>Decapoda</taxon>
        <taxon>Pleocyemata</taxon>
        <taxon>Anomura</taxon>
        <taxon>Galatheoidea</taxon>
        <taxon>Porcellanidae</taxon>
        <taxon>Petrolisthes</taxon>
    </lineage>
</organism>
<feature type="compositionally biased region" description="Basic and acidic residues" evidence="1">
    <location>
        <begin position="78"/>
        <end position="95"/>
    </location>
</feature>
<dbReference type="AlphaFoldDB" id="A0AAE1EHK3"/>
<sequence>MEGTRKEGIEKGGGNVKWTWLEKGRKGEKGRTREEGRSRKGEDSLGIGGMGERTVVSEEGNLLGEGFLGGTGGGGWRNSKDGREKDGKEDKKMGRRELGEKWRIEKVVEEDETREERREINFCWEGGRGMRSKVNKKKKNSRKGMRGNVHEQESEWKSGIISEWGEKRGAAWVQRDR</sequence>
<dbReference type="EMBL" id="JAWQEG010007341">
    <property type="protein sequence ID" value="KAK3852597.1"/>
    <property type="molecule type" value="Genomic_DNA"/>
</dbReference>